<evidence type="ECO:0000256" key="10">
    <source>
        <dbReference type="PROSITE-ProRule" id="PRU00175"/>
    </source>
</evidence>
<dbReference type="Pfam" id="PF23341">
    <property type="entry name" value="PEP5_VPS11_N"/>
    <property type="match status" value="1"/>
</dbReference>
<keyword evidence="4 10" id="KW-0863">Zinc-finger</keyword>
<dbReference type="Gene3D" id="2.130.10.10">
    <property type="entry name" value="YVTN repeat-like/Quinoprotein amine dehydrogenase"/>
    <property type="match status" value="1"/>
</dbReference>
<dbReference type="CDD" id="cd16688">
    <property type="entry name" value="RING-H2_Vps11"/>
    <property type="match status" value="1"/>
</dbReference>
<dbReference type="Pfam" id="PF12451">
    <property type="entry name" value="VPS11_C"/>
    <property type="match status" value="1"/>
</dbReference>
<dbReference type="PIRSF" id="PIRSF007860">
    <property type="entry name" value="VPS11"/>
    <property type="match status" value="1"/>
</dbReference>
<dbReference type="SUPFAM" id="SSF50978">
    <property type="entry name" value="WD40 repeat-like"/>
    <property type="match status" value="1"/>
</dbReference>
<dbReference type="PROSITE" id="PS50236">
    <property type="entry name" value="CHCR"/>
    <property type="match status" value="1"/>
</dbReference>
<proteinExistence type="inferred from homology"/>
<dbReference type="Gene3D" id="3.30.40.10">
    <property type="entry name" value="Zinc/RING finger domain, C3HC4 (zinc finger)"/>
    <property type="match status" value="1"/>
</dbReference>
<evidence type="ECO:0000313" key="15">
    <source>
        <dbReference type="Proteomes" id="UP000422736"/>
    </source>
</evidence>
<feature type="domain" description="RING-type" evidence="13">
    <location>
        <begin position="924"/>
        <end position="964"/>
    </location>
</feature>
<dbReference type="SUPFAM" id="SSF57850">
    <property type="entry name" value="RING/U-box"/>
    <property type="match status" value="1"/>
</dbReference>
<organism evidence="14 15">
    <name type="scientific">Kluyveromyces marxianus</name>
    <name type="common">Yeast</name>
    <name type="synonym">Candida kefyr</name>
    <dbReference type="NCBI Taxonomy" id="4911"/>
    <lineage>
        <taxon>Eukaryota</taxon>
        <taxon>Fungi</taxon>
        <taxon>Dikarya</taxon>
        <taxon>Ascomycota</taxon>
        <taxon>Saccharomycotina</taxon>
        <taxon>Saccharomycetes</taxon>
        <taxon>Saccharomycetales</taxon>
        <taxon>Saccharomycetaceae</taxon>
        <taxon>Kluyveromyces</taxon>
    </lineage>
</organism>
<keyword evidence="5" id="KW-0862">Zinc</keyword>
<dbReference type="Proteomes" id="UP000422736">
    <property type="component" value="Chromosome 3"/>
</dbReference>
<comment type="catalytic activity">
    <reaction evidence="9">
        <text>S-ubiquitinyl-[E2 ubiquitin-conjugating enzyme]-L-cysteine + [acceptor protein]-L-lysine = [E2 ubiquitin-conjugating enzyme]-L-cysteine + N(6)-ubiquitinyl-[acceptor protein]-L-lysine.</text>
        <dbReference type="EC" id="2.3.2.27"/>
    </reaction>
</comment>
<dbReference type="InterPro" id="IPR000547">
    <property type="entry name" value="Clathrin_H-chain/VPS_repeat"/>
</dbReference>
<evidence type="ECO:0000256" key="8">
    <source>
        <dbReference type="ARBA" id="ARBA00029433"/>
    </source>
</evidence>
<sequence length="1024" mass="116990">MSLSTWRQFQLFESIPIKDPFIESENALYSDHTLTAIASLNETYIAIAVQSSLIKIVDLHDMRVQFEFEAYTSEYQLTYLERVSDSFVLSVGECIGKPLVIKLWNLEKMPTDERKYHAMAEVRNGSNSYPVSSISCSLHNSCIAVGFTDGHIILVRGDLLRDRGSKYRIIYEDPNKEPITAVSLNNDARTLFATTTSKIMLFNTSGRNNGKPDMILNDTEGVDLKCGVMNKSTDEFICAMKNRLDIFMSSGGKRSLIVDIPHAKQIFPISEDSLLILMSNEPKSTLHLGNTSSETTRALILDTKNKIVSLTLLITSSVIDIFNDGASINLLTSDGFIYKLKEKKLEDQIKTICQKEIYPVALKIAEQHSLPIVRIQEIRKLYADYLFKKGSKREAIEQYMESLDVCDPTEIISKFGVEQKTNSDDSINLRDFLWTLVREGKAKVDHVTLLLTLMIKLHDLKGLEFFISNYRRDGTFANEPETFGKWSMTDDSYFYSDKKLFDLDTVVRLLLESDLLELAHKFVLKFSKDPVNVINIVLLQKKDALESLNYIKSLPVDDALRVLIKFSKKLLDMIPNETNLLLIDLFTGKYQPSDYDAGKTNLKYKEGTAKEKNESEDSTPLVFYNYHSFFEYMLPSSASGASNSDQASIHEPTYHPPKPNLIFSSFVQKPFEFVVFLEACLETYKRFQGYDQDRQEILTTLYDIYLSLSEDDIDERKPEWKSKAEAVLKESENRNLKPISGKDTDKSLMLLISHMHDMNPFTLSSVKDEEVPNSLISHVSLSDVFRSMCLTSHPKECLTFLEQYGSKDHELYKVAMSHFISRKQIYDDIGGDDTFKEEVLNKVLEFDLMSPLDIIQTLSSTNVVKYGVIKEFLVNYLKTENAEIKKNEMLVESYQKELEQKKSKLKELIASESPLQVKVKKRLCDGCTFLIDFPMVYFKCGHLYHQRCLNEESDSDLLYRCPQCVLETESGKKIMESYKTSTQNPNLLRAALSDLEPKDDRFGIVTDFIGKGGLDDPNYFVLQS</sequence>
<comment type="subcellular location">
    <subcellularLocation>
        <location evidence="8">Endomembrane system</location>
        <topology evidence="8">Peripheral membrane protein</topology>
        <orientation evidence="8">Cytoplasmic side</orientation>
    </subcellularLocation>
    <subcellularLocation>
        <location evidence="9">Vacuole membrane</location>
        <topology evidence="9">Peripheral membrane protein</topology>
        <orientation evidence="9">Cytoplasmic side</orientation>
    </subcellularLocation>
</comment>
<keyword evidence="15" id="KW-1185">Reference proteome</keyword>
<keyword evidence="3" id="KW-0479">Metal-binding</keyword>
<dbReference type="Pfam" id="PF23356">
    <property type="entry name" value="TPR_PEP5_VPS11"/>
    <property type="match status" value="1"/>
</dbReference>
<comment type="subunit">
    <text evidence="9">Component of the homotypic vacuole fusion and vacuole protein sorting (HOPS) complex. Component of the class C core vacuole/endosome tethering (CORVET) complex.</text>
</comment>
<dbReference type="PANTHER" id="PTHR23323">
    <property type="entry name" value="VACUOLAR PROTEIN SORTING-ASSOCIATED PROTEIN"/>
    <property type="match status" value="1"/>
</dbReference>
<keyword evidence="6 9" id="KW-0653">Protein transport</keyword>
<keyword evidence="2 9" id="KW-0813">Transport</keyword>
<evidence type="ECO:0000256" key="12">
    <source>
        <dbReference type="SAM" id="Coils"/>
    </source>
</evidence>
<dbReference type="InterPro" id="IPR001841">
    <property type="entry name" value="Znf_RING"/>
</dbReference>
<dbReference type="InterPro" id="IPR016528">
    <property type="entry name" value="VPS11"/>
</dbReference>
<evidence type="ECO:0000256" key="5">
    <source>
        <dbReference type="ARBA" id="ARBA00022833"/>
    </source>
</evidence>
<keyword evidence="7 9" id="KW-0472">Membrane</keyword>
<dbReference type="InterPro" id="IPR013083">
    <property type="entry name" value="Znf_RING/FYVE/PHD"/>
</dbReference>
<keyword evidence="12" id="KW-0175">Coiled coil</keyword>
<evidence type="ECO:0000259" key="13">
    <source>
        <dbReference type="PROSITE" id="PS50089"/>
    </source>
</evidence>
<accession>A0ABX6EXW6</accession>
<dbReference type="InterPro" id="IPR024763">
    <property type="entry name" value="VPS11_C"/>
</dbReference>
<evidence type="ECO:0000256" key="9">
    <source>
        <dbReference type="PIRNR" id="PIRNR007860"/>
    </source>
</evidence>
<evidence type="ECO:0000256" key="11">
    <source>
        <dbReference type="PROSITE-ProRule" id="PRU01006"/>
    </source>
</evidence>
<gene>
    <name evidence="14" type="primary">PEP5</name>
    <name evidence="14" type="ORF">FIM1_1785</name>
</gene>
<reference evidence="14 15" key="1">
    <citation type="submission" date="2016-03" db="EMBL/GenBank/DDBJ databases">
        <title>How can Kluyveromyces marxianus grow so fast - potential evolutionary course in Saccharomyces Complex revealed by comparative genomics.</title>
        <authorList>
            <person name="Mo W."/>
            <person name="Lu W."/>
            <person name="Yang X."/>
            <person name="Qi J."/>
            <person name="Lv H."/>
        </authorList>
    </citation>
    <scope>NUCLEOTIDE SEQUENCE [LARGE SCALE GENOMIC DNA]</scope>
    <source>
        <strain evidence="14 15">FIM1</strain>
    </source>
</reference>
<comment type="similarity">
    <text evidence="1 9">Belongs to the VPS11 family.</text>
</comment>
<dbReference type="EMBL" id="CP015056">
    <property type="protein sequence ID" value="QGN15098.1"/>
    <property type="molecule type" value="Genomic_DNA"/>
</dbReference>
<dbReference type="InterPro" id="IPR057307">
    <property type="entry name" value="PEP5_VPS11_N"/>
</dbReference>
<name>A0ABX6EXW6_KLUMA</name>
<feature type="repeat" description="CHCR" evidence="11">
    <location>
        <begin position="399"/>
        <end position="579"/>
    </location>
</feature>
<dbReference type="PROSITE" id="PS50089">
    <property type="entry name" value="ZF_RING_2"/>
    <property type="match status" value="1"/>
</dbReference>
<dbReference type="InterPro" id="IPR057308">
    <property type="entry name" value="CHCR_PEP5_VPS11"/>
</dbReference>
<keyword evidence="9" id="KW-0833">Ubl conjugation pathway</keyword>
<dbReference type="InterPro" id="IPR015943">
    <property type="entry name" value="WD40/YVTN_repeat-like_dom_sf"/>
</dbReference>
<dbReference type="InterPro" id="IPR036322">
    <property type="entry name" value="WD40_repeat_dom_sf"/>
</dbReference>
<evidence type="ECO:0000256" key="6">
    <source>
        <dbReference type="ARBA" id="ARBA00022927"/>
    </source>
</evidence>
<dbReference type="PANTHER" id="PTHR23323:SF24">
    <property type="entry name" value="VACUOLAR PROTEIN SORTING-ASSOCIATED PROTEIN 11 HOMOLOG"/>
    <property type="match status" value="1"/>
</dbReference>
<evidence type="ECO:0000256" key="4">
    <source>
        <dbReference type="ARBA" id="ARBA00022771"/>
    </source>
</evidence>
<evidence type="ECO:0000256" key="7">
    <source>
        <dbReference type="ARBA" id="ARBA00023136"/>
    </source>
</evidence>
<feature type="coiled-coil region" evidence="12">
    <location>
        <begin position="877"/>
        <end position="911"/>
    </location>
</feature>
<keyword evidence="9" id="KW-0926">Vacuole</keyword>
<keyword evidence="9" id="KW-0808">Transferase</keyword>
<evidence type="ECO:0000256" key="1">
    <source>
        <dbReference type="ARBA" id="ARBA00007070"/>
    </source>
</evidence>
<evidence type="ECO:0000256" key="3">
    <source>
        <dbReference type="ARBA" id="ARBA00022723"/>
    </source>
</evidence>
<dbReference type="EC" id="2.3.2.27" evidence="9"/>
<protein>
    <recommendedName>
        <fullName evidence="9">E3 ubiquitin-protein ligase PEP5</fullName>
        <ecNumber evidence="9">2.3.2.27</ecNumber>
    </recommendedName>
</protein>
<evidence type="ECO:0000256" key="2">
    <source>
        <dbReference type="ARBA" id="ARBA00022448"/>
    </source>
</evidence>
<evidence type="ECO:0000313" key="14">
    <source>
        <dbReference type="EMBL" id="QGN15098.1"/>
    </source>
</evidence>